<dbReference type="InterPro" id="IPR045445">
    <property type="entry name" value="DUF6502"/>
</dbReference>
<dbReference type="Proteomes" id="UP000449969">
    <property type="component" value="Unassembled WGS sequence"/>
</dbReference>
<comment type="caution">
    <text evidence="1">The sequence shown here is derived from an EMBL/GenBank/DDBJ whole genome shotgun (WGS) entry which is preliminary data.</text>
</comment>
<evidence type="ECO:0000313" key="1">
    <source>
        <dbReference type="EMBL" id="MVT76542.1"/>
    </source>
</evidence>
<dbReference type="Pfam" id="PF20112">
    <property type="entry name" value="DUF6502"/>
    <property type="match status" value="1"/>
</dbReference>
<keyword evidence="2" id="KW-1185">Reference proteome</keyword>
<evidence type="ECO:0000313" key="2">
    <source>
        <dbReference type="Proteomes" id="UP000449969"/>
    </source>
</evidence>
<protein>
    <submittedName>
        <fullName evidence="1">Uncharacterized protein</fullName>
    </submittedName>
</protein>
<name>A0A844TMK4_9BRAD</name>
<dbReference type="AlphaFoldDB" id="A0A844TMK4"/>
<dbReference type="EMBL" id="WQNE01000026">
    <property type="protein sequence ID" value="MVT76542.1"/>
    <property type="molecule type" value="Genomic_DNA"/>
</dbReference>
<proteinExistence type="predicted"/>
<organism evidence="1 2">
    <name type="scientific">Bradyrhizobium cajani</name>
    <dbReference type="NCBI Taxonomy" id="1928661"/>
    <lineage>
        <taxon>Bacteria</taxon>
        <taxon>Pseudomonadati</taxon>
        <taxon>Pseudomonadota</taxon>
        <taxon>Alphaproteobacteria</taxon>
        <taxon>Hyphomicrobiales</taxon>
        <taxon>Nitrobacteraceae</taxon>
        <taxon>Bradyrhizobium</taxon>
    </lineage>
</organism>
<gene>
    <name evidence="1" type="ORF">GPL20_26470</name>
</gene>
<reference evidence="1 2" key="1">
    <citation type="submission" date="2019-12" db="EMBL/GenBank/DDBJ databases">
        <title>Draft genome sequences Bradyrhizobium cajani AMBPC1010, Bradyrhizobium pachyrhizi AMBPC1040 and Bradyrhizobium yuanmingense ALSPC3051, three plant growth promoting strains isolated from nodules of Cajanus cajan L. in Dominican Republic.</title>
        <authorList>
            <person name="Flores-Felix J.D."/>
            <person name="Araujo J."/>
            <person name="Diaz-Alcantara C."/>
            <person name="Gonzalez-Andres F."/>
            <person name="Velazquez E."/>
        </authorList>
    </citation>
    <scope>NUCLEOTIDE SEQUENCE [LARGE SCALE GENOMIC DNA]</scope>
    <source>
        <strain evidence="1 2">1010</strain>
    </source>
</reference>
<sequence>MVSRICGKIYHVNWQSEKSGIVSHARRRYTSDMNAKSGSKAAAPQPNAAAKLHAPLARLLRPLVRLCIRSGMTFPALAQLLRELFVNVAEHDFALEGKEQTDSRVSLLTGIHRKEVARLRGAGAPVHEAPAAVSLTSAVIARWIAAPEFTDAKGEPLALPRTAEGDAPSFELLVASVTKDVRPRAVLDEWIDRKLVTINDDDEIELVEAAFVPSGEDDGKWHYLGRNLHDHIAAAAENVLGPAPRFLERAVHYNNISPKLARRLEARSRELAMDALKTANREANRALAKDKGGDARWNFGIYIYCQDADEAGEAKEGGSTQGGKEGGSS</sequence>
<accession>A0A844TMK4</accession>